<gene>
    <name evidence="1" type="ORF">JQS30_12785</name>
</gene>
<name>A0A895XFL8_9ACTN</name>
<dbReference type="AlphaFoldDB" id="A0A895XFL8"/>
<dbReference type="Proteomes" id="UP000662939">
    <property type="component" value="Chromosome"/>
</dbReference>
<protein>
    <submittedName>
        <fullName evidence="1">DUF488 family protein</fullName>
    </submittedName>
</protein>
<proteinExistence type="predicted"/>
<dbReference type="Pfam" id="PF22752">
    <property type="entry name" value="DUF488-N3i"/>
    <property type="match status" value="1"/>
</dbReference>
<dbReference type="RefSeq" id="WP_213170637.1">
    <property type="nucleotide sequence ID" value="NZ_CP070496.1"/>
</dbReference>
<evidence type="ECO:0000313" key="2">
    <source>
        <dbReference type="Proteomes" id="UP000662939"/>
    </source>
</evidence>
<dbReference type="EMBL" id="CP070496">
    <property type="protein sequence ID" value="QSB04641.1"/>
    <property type="molecule type" value="Genomic_DNA"/>
</dbReference>
<reference evidence="1" key="1">
    <citation type="submission" date="2021-02" db="EMBL/GenBank/DDBJ databases">
        <title>Natronoglycomyces albus gen. nov., sp. nov, a haloalkaliphilic actinobacterium from a soda solonchak soil.</title>
        <authorList>
            <person name="Sorokin D.Y."/>
            <person name="Khijniak T.V."/>
            <person name="Zakharycheva A.P."/>
            <person name="Boueva O.V."/>
            <person name="Ariskina E.V."/>
            <person name="Hahnke R.L."/>
            <person name="Bunk B."/>
            <person name="Sproer C."/>
            <person name="Schumann P."/>
            <person name="Evtushenko L.I."/>
            <person name="Kublanov I.V."/>
        </authorList>
    </citation>
    <scope>NUCLEOTIDE SEQUENCE</scope>
    <source>
        <strain evidence="1">DSM 106290</strain>
    </source>
</reference>
<keyword evidence="2" id="KW-1185">Reference proteome</keyword>
<sequence>MAIHIERVYGYSPSSQPAFLVDRLWPRGISKTDLDGVEWAKDVAPSPPLRIWFGHRAERFDDFARRYRRELEGREGPLKALLKAASKGDITLLYAAKDPECNHALVLRDFLNERVSAQSDR</sequence>
<accession>A0A895XFL8</accession>
<organism evidence="1 2">
    <name type="scientific">Natronoglycomyces albus</name>
    <dbReference type="NCBI Taxonomy" id="2811108"/>
    <lineage>
        <taxon>Bacteria</taxon>
        <taxon>Bacillati</taxon>
        <taxon>Actinomycetota</taxon>
        <taxon>Actinomycetes</taxon>
        <taxon>Glycomycetales</taxon>
        <taxon>Glycomycetaceae</taxon>
        <taxon>Natronoglycomyces</taxon>
    </lineage>
</organism>
<dbReference type="PANTHER" id="PTHR36849:SF1">
    <property type="entry name" value="CYTOPLASMIC PROTEIN"/>
    <property type="match status" value="1"/>
</dbReference>
<dbReference type="PANTHER" id="PTHR36849">
    <property type="entry name" value="CYTOPLASMIC PROTEIN-RELATED"/>
    <property type="match status" value="1"/>
</dbReference>
<evidence type="ECO:0000313" key="1">
    <source>
        <dbReference type="EMBL" id="QSB04641.1"/>
    </source>
</evidence>
<dbReference type="KEGG" id="nav:JQS30_12785"/>
<dbReference type="InterPro" id="IPR052552">
    <property type="entry name" value="YeaO-like"/>
</dbReference>